<evidence type="ECO:0000256" key="1">
    <source>
        <dbReference type="ARBA" id="ARBA00006594"/>
    </source>
</evidence>
<sequence length="355" mass="39916">MDMMTTKQAAVKWGISARRVTALCTENRIQGAVVVGKMWLIPKTAQKPEDGRSTRFEPPMDTPVKPFLKWVGGKAQVLNEIRQQYPAELGRRITKYAEPFVGGGAVLFDVISRHRIQHAYISDINKELITAYTAIRDNVDDVINELQRLESNYISADNALQKEIYYKNRQRFNDIKLLKNSTIETSSLFIFLNKTCFNGLYRVNSHGNFNVPQGSYKNPKICDVKNLQKVSSLLQGIHIVCGDYKQSGTFIDKNTFAYFDPPYRPLTATANFTAYATSGFGDNEQRELALFINEISARGAHIVASNSDPKNADVKDNFFDNLYAKHKIIRIGANRAINSVGGSRGKISELLICNT</sequence>
<dbReference type="PANTHER" id="PTHR30481:SF3">
    <property type="entry name" value="DNA ADENINE METHYLASE"/>
    <property type="match status" value="1"/>
</dbReference>
<dbReference type="PROSITE" id="PS00092">
    <property type="entry name" value="N6_MTASE"/>
    <property type="match status" value="1"/>
</dbReference>
<gene>
    <name evidence="9" type="ORF">EB812_09180</name>
</gene>
<keyword evidence="10" id="KW-1185">Reference proteome</keyword>
<dbReference type="InterPro" id="IPR029063">
    <property type="entry name" value="SAM-dependent_MTases_sf"/>
</dbReference>
<dbReference type="GO" id="GO:0006298">
    <property type="term" value="P:mismatch repair"/>
    <property type="evidence" value="ECO:0007669"/>
    <property type="project" value="TreeGrafter"/>
</dbReference>
<dbReference type="Pfam" id="PF02086">
    <property type="entry name" value="MethyltransfD12"/>
    <property type="match status" value="1"/>
</dbReference>
<dbReference type="PRINTS" id="PR00505">
    <property type="entry name" value="D12N6MTFRASE"/>
</dbReference>
<dbReference type="GO" id="GO:0009307">
    <property type="term" value="P:DNA restriction-modification system"/>
    <property type="evidence" value="ECO:0007669"/>
    <property type="project" value="InterPro"/>
</dbReference>
<evidence type="ECO:0000256" key="6">
    <source>
        <dbReference type="ARBA" id="ARBA00047942"/>
    </source>
</evidence>
<dbReference type="GO" id="GO:0032259">
    <property type="term" value="P:methylation"/>
    <property type="evidence" value="ECO:0007669"/>
    <property type="project" value="UniProtKB-KW"/>
</dbReference>
<comment type="catalytic activity">
    <reaction evidence="6 7">
        <text>a 2'-deoxyadenosine in DNA + S-adenosyl-L-methionine = an N(6)-methyl-2'-deoxyadenosine in DNA + S-adenosyl-L-homocysteine + H(+)</text>
        <dbReference type="Rhea" id="RHEA:15197"/>
        <dbReference type="Rhea" id="RHEA-COMP:12418"/>
        <dbReference type="Rhea" id="RHEA-COMP:12419"/>
        <dbReference type="ChEBI" id="CHEBI:15378"/>
        <dbReference type="ChEBI" id="CHEBI:57856"/>
        <dbReference type="ChEBI" id="CHEBI:59789"/>
        <dbReference type="ChEBI" id="CHEBI:90615"/>
        <dbReference type="ChEBI" id="CHEBI:90616"/>
        <dbReference type="EC" id="2.1.1.72"/>
    </reaction>
</comment>
<accession>A0A6H3F9F2</accession>
<evidence type="ECO:0000256" key="2">
    <source>
        <dbReference type="ARBA" id="ARBA00011900"/>
    </source>
</evidence>
<dbReference type="RefSeq" id="WP_130958144.1">
    <property type="nucleotide sequence ID" value="NZ_JBHSHA010000015.1"/>
</dbReference>
<organism evidence="9 10">
    <name type="scientific">Desulfovibrio legallii</name>
    <dbReference type="NCBI Taxonomy" id="571438"/>
    <lineage>
        <taxon>Bacteria</taxon>
        <taxon>Pseudomonadati</taxon>
        <taxon>Thermodesulfobacteriota</taxon>
        <taxon>Desulfovibrionia</taxon>
        <taxon>Desulfovibrionales</taxon>
        <taxon>Desulfovibrionaceae</taxon>
        <taxon>Desulfovibrio</taxon>
    </lineage>
</organism>
<dbReference type="Gene3D" id="3.40.50.150">
    <property type="entry name" value="Vaccinia Virus protein VP39"/>
    <property type="match status" value="1"/>
</dbReference>
<dbReference type="Gene3D" id="1.10.1020.10">
    <property type="entry name" value="Adenine-specific Methyltransferase, Domain 2"/>
    <property type="match status" value="1"/>
</dbReference>
<dbReference type="EC" id="2.1.1.72" evidence="2 7"/>
<dbReference type="InterPro" id="IPR012327">
    <property type="entry name" value="MeTrfase_D12"/>
</dbReference>
<keyword evidence="5 7" id="KW-0949">S-adenosyl-L-methionine</keyword>
<evidence type="ECO:0000313" key="9">
    <source>
        <dbReference type="EMBL" id="TBH78986.1"/>
    </source>
</evidence>
<dbReference type="GO" id="GO:0009007">
    <property type="term" value="F:site-specific DNA-methyltransferase (adenine-specific) activity"/>
    <property type="evidence" value="ECO:0007669"/>
    <property type="project" value="UniProtKB-UniRule"/>
</dbReference>
<dbReference type="NCBIfam" id="TIGR00571">
    <property type="entry name" value="dam"/>
    <property type="match status" value="1"/>
</dbReference>
<keyword evidence="3 7" id="KW-0489">Methyltransferase</keyword>
<dbReference type="EMBL" id="SIXC01000011">
    <property type="protein sequence ID" value="TBH78986.1"/>
    <property type="molecule type" value="Genomic_DNA"/>
</dbReference>
<dbReference type="InterPro" id="IPR023095">
    <property type="entry name" value="Ade_MeTrfase_dom_2"/>
</dbReference>
<protein>
    <recommendedName>
        <fullName evidence="2 7">Site-specific DNA-methyltransferase (adenine-specific)</fullName>
        <ecNumber evidence="2 7">2.1.1.72</ecNumber>
    </recommendedName>
</protein>
<evidence type="ECO:0000256" key="8">
    <source>
        <dbReference type="SAM" id="Coils"/>
    </source>
</evidence>
<keyword evidence="8" id="KW-0175">Coiled coil</keyword>
<dbReference type="GO" id="GO:1904047">
    <property type="term" value="F:S-adenosyl-L-methionine binding"/>
    <property type="evidence" value="ECO:0007669"/>
    <property type="project" value="TreeGrafter"/>
</dbReference>
<evidence type="ECO:0000256" key="4">
    <source>
        <dbReference type="ARBA" id="ARBA00022679"/>
    </source>
</evidence>
<evidence type="ECO:0000256" key="7">
    <source>
        <dbReference type="RuleBase" id="RU361257"/>
    </source>
</evidence>
<dbReference type="AlphaFoldDB" id="A0A6H3F9F2"/>
<feature type="coiled-coil region" evidence="8">
    <location>
        <begin position="132"/>
        <end position="159"/>
    </location>
</feature>
<dbReference type="PANTHER" id="PTHR30481">
    <property type="entry name" value="DNA ADENINE METHYLASE"/>
    <property type="match status" value="1"/>
</dbReference>
<dbReference type="GO" id="GO:0043565">
    <property type="term" value="F:sequence-specific DNA binding"/>
    <property type="evidence" value="ECO:0007669"/>
    <property type="project" value="TreeGrafter"/>
</dbReference>
<comment type="caution">
    <text evidence="9">The sequence shown here is derived from an EMBL/GenBank/DDBJ whole genome shotgun (WGS) entry which is preliminary data.</text>
</comment>
<reference evidence="9 10" key="1">
    <citation type="submission" date="2018-12" db="EMBL/GenBank/DDBJ databases">
        <title>First genome draft of Desulfovibrio legallis sp. nov.</title>
        <authorList>
            <person name="Ben Dhia O."/>
            <person name="Najjari A."/>
            <person name="Ferjani R."/>
            <person name="Fhoula I."/>
            <person name="Fardeau M.-L."/>
            <person name="Boudabbous A."/>
            <person name="Ouzari H.I."/>
        </authorList>
    </citation>
    <scope>NUCLEOTIDE SEQUENCE [LARGE SCALE GENOMIC DNA]</scope>
    <source>
        <strain evidence="9 10">H1T</strain>
    </source>
</reference>
<evidence type="ECO:0000256" key="3">
    <source>
        <dbReference type="ARBA" id="ARBA00022603"/>
    </source>
</evidence>
<name>A0A6H3F9F2_9BACT</name>
<keyword evidence="4 7" id="KW-0808">Transferase</keyword>
<comment type="similarity">
    <text evidence="1 7">Belongs to the N(4)/N(6)-methyltransferase family.</text>
</comment>
<evidence type="ECO:0000256" key="5">
    <source>
        <dbReference type="ARBA" id="ARBA00022691"/>
    </source>
</evidence>
<proteinExistence type="inferred from homology"/>
<evidence type="ECO:0000313" key="10">
    <source>
        <dbReference type="Proteomes" id="UP000292919"/>
    </source>
</evidence>
<dbReference type="Proteomes" id="UP000292919">
    <property type="component" value="Unassembled WGS sequence"/>
</dbReference>
<dbReference type="InterPro" id="IPR002052">
    <property type="entry name" value="DNA_methylase_N6_adenine_CS"/>
</dbReference>
<dbReference type="SUPFAM" id="SSF53335">
    <property type="entry name" value="S-adenosyl-L-methionine-dependent methyltransferases"/>
    <property type="match status" value="1"/>
</dbReference>